<keyword evidence="4" id="KW-1185">Reference proteome</keyword>
<dbReference type="Pfam" id="PF00160">
    <property type="entry name" value="Pro_isomerase"/>
    <property type="match status" value="1"/>
</dbReference>
<dbReference type="InterPro" id="IPR002130">
    <property type="entry name" value="Cyclophilin-type_PPIase_dom"/>
</dbReference>
<dbReference type="PANTHER" id="PTHR11071">
    <property type="entry name" value="PEPTIDYL-PROLYL CIS-TRANS ISOMERASE"/>
    <property type="match status" value="1"/>
</dbReference>
<evidence type="ECO:0000259" key="2">
    <source>
        <dbReference type="PROSITE" id="PS50072"/>
    </source>
</evidence>
<feature type="domain" description="PPIase cyclophilin-type" evidence="2">
    <location>
        <begin position="1"/>
        <end position="38"/>
    </location>
</feature>
<reference evidence="3" key="1">
    <citation type="submission" date="2020-05" db="EMBL/GenBank/DDBJ databases">
        <title>WGS assembly of Panicum virgatum.</title>
        <authorList>
            <person name="Lovell J.T."/>
            <person name="Jenkins J."/>
            <person name="Shu S."/>
            <person name="Juenger T.E."/>
            <person name="Schmutz J."/>
        </authorList>
    </citation>
    <scope>NUCLEOTIDE SEQUENCE</scope>
    <source>
        <strain evidence="3">AP13</strain>
    </source>
</reference>
<dbReference type="PANTHER" id="PTHR11071:SF561">
    <property type="entry name" value="PEPTIDYL-PROLYL CIS-TRANS ISOMERASE D-RELATED"/>
    <property type="match status" value="1"/>
</dbReference>
<dbReference type="PROSITE" id="PS50072">
    <property type="entry name" value="CSA_PPIASE_2"/>
    <property type="match status" value="1"/>
</dbReference>
<comment type="similarity">
    <text evidence="1">Belongs to the cyclophilin-type PPIase family.</text>
</comment>
<evidence type="ECO:0000256" key="1">
    <source>
        <dbReference type="ARBA" id="ARBA00007365"/>
    </source>
</evidence>
<accession>A0A8T0TDV1</accession>
<dbReference type="GO" id="GO:0016018">
    <property type="term" value="F:cyclosporin A binding"/>
    <property type="evidence" value="ECO:0007669"/>
    <property type="project" value="TreeGrafter"/>
</dbReference>
<comment type="caution">
    <text evidence="3">The sequence shown here is derived from an EMBL/GenBank/DDBJ whole genome shotgun (WGS) entry which is preliminary data.</text>
</comment>
<dbReference type="AlphaFoldDB" id="A0A8T0TDV1"/>
<dbReference type="Proteomes" id="UP000823388">
    <property type="component" value="Chromosome 4N"/>
</dbReference>
<dbReference type="EMBL" id="CM029044">
    <property type="protein sequence ID" value="KAG2608427.1"/>
    <property type="molecule type" value="Genomic_DNA"/>
</dbReference>
<dbReference type="GO" id="GO:0006457">
    <property type="term" value="P:protein folding"/>
    <property type="evidence" value="ECO:0007669"/>
    <property type="project" value="TreeGrafter"/>
</dbReference>
<dbReference type="SUPFAM" id="SSF50891">
    <property type="entry name" value="Cyclophilin-like"/>
    <property type="match status" value="1"/>
</dbReference>
<dbReference type="InterPro" id="IPR029000">
    <property type="entry name" value="Cyclophilin-like_dom_sf"/>
</dbReference>
<dbReference type="Gene3D" id="2.40.100.10">
    <property type="entry name" value="Cyclophilin-like"/>
    <property type="match status" value="1"/>
</dbReference>
<evidence type="ECO:0000313" key="3">
    <source>
        <dbReference type="EMBL" id="KAG2608427.1"/>
    </source>
</evidence>
<proteinExistence type="inferred from homology"/>
<dbReference type="GO" id="GO:0003755">
    <property type="term" value="F:peptidyl-prolyl cis-trans isomerase activity"/>
    <property type="evidence" value="ECO:0007669"/>
    <property type="project" value="InterPro"/>
</dbReference>
<gene>
    <name evidence="3" type="ORF">PVAP13_4NG319100</name>
</gene>
<protein>
    <recommendedName>
        <fullName evidence="2">PPIase cyclophilin-type domain-containing protein</fullName>
    </recommendedName>
</protein>
<organism evidence="3 4">
    <name type="scientific">Panicum virgatum</name>
    <name type="common">Blackwell switchgrass</name>
    <dbReference type="NCBI Taxonomy" id="38727"/>
    <lineage>
        <taxon>Eukaryota</taxon>
        <taxon>Viridiplantae</taxon>
        <taxon>Streptophyta</taxon>
        <taxon>Embryophyta</taxon>
        <taxon>Tracheophyta</taxon>
        <taxon>Spermatophyta</taxon>
        <taxon>Magnoliopsida</taxon>
        <taxon>Liliopsida</taxon>
        <taxon>Poales</taxon>
        <taxon>Poaceae</taxon>
        <taxon>PACMAD clade</taxon>
        <taxon>Panicoideae</taxon>
        <taxon>Panicodae</taxon>
        <taxon>Paniceae</taxon>
        <taxon>Panicinae</taxon>
        <taxon>Panicum</taxon>
        <taxon>Panicum sect. Hiantes</taxon>
    </lineage>
</organism>
<dbReference type="GO" id="GO:0005737">
    <property type="term" value="C:cytoplasm"/>
    <property type="evidence" value="ECO:0007669"/>
    <property type="project" value="TreeGrafter"/>
</dbReference>
<evidence type="ECO:0000313" key="4">
    <source>
        <dbReference type="Proteomes" id="UP000823388"/>
    </source>
</evidence>
<name>A0A8T0TDV1_PANVG</name>
<sequence>MANRGKDSNSSQFFITTVKENWLPKKLDGLHVVFGKVVWSTKLRLKASRQACSRPKVVIASSGQLNI</sequence>